<evidence type="ECO:0000313" key="5">
    <source>
        <dbReference type="EMBL" id="KAL2866222.1"/>
    </source>
</evidence>
<dbReference type="Pfam" id="PF04478">
    <property type="entry name" value="Mid2"/>
    <property type="match status" value="1"/>
</dbReference>
<keyword evidence="6" id="KW-1185">Reference proteome</keyword>
<dbReference type="InterPro" id="IPR007567">
    <property type="entry name" value="Mid2_dom"/>
</dbReference>
<protein>
    <recommendedName>
        <fullName evidence="4">Mid2 domain-containing protein</fullName>
    </recommendedName>
</protein>
<accession>A0ABR4LP86</accession>
<dbReference type="Proteomes" id="UP001610432">
    <property type="component" value="Unassembled WGS sequence"/>
</dbReference>
<name>A0ABR4LP86_9EURO</name>
<gene>
    <name evidence="5" type="ORF">BJX67DRAFT_141728</name>
</gene>
<feature type="compositionally biased region" description="Acidic residues" evidence="1">
    <location>
        <begin position="513"/>
        <end position="522"/>
    </location>
</feature>
<evidence type="ECO:0000259" key="4">
    <source>
        <dbReference type="Pfam" id="PF04478"/>
    </source>
</evidence>
<keyword evidence="2" id="KW-1133">Transmembrane helix</keyword>
<dbReference type="GeneID" id="98139733"/>
<evidence type="ECO:0000256" key="2">
    <source>
        <dbReference type="SAM" id="Phobius"/>
    </source>
</evidence>
<feature type="chain" id="PRO_5045559969" description="Mid2 domain-containing protein" evidence="3">
    <location>
        <begin position="19"/>
        <end position="568"/>
    </location>
</feature>
<comment type="caution">
    <text evidence="5">The sequence shown here is derived from an EMBL/GenBank/DDBJ whole genome shotgun (WGS) entry which is preliminary data.</text>
</comment>
<proteinExistence type="predicted"/>
<evidence type="ECO:0000256" key="3">
    <source>
        <dbReference type="SAM" id="SignalP"/>
    </source>
</evidence>
<sequence length="568" mass="59605">MLLSVYGLVLLQCLSASAGYVPVRTLHNADEDTTVAIKRALHDARGETYTLNRTELTKSWADATLFSIGTSSSTNTSIGSHEGTLDTEAGLSLICTACYINGSVSGSLTIEDDFNVTQAIDSVTDELANVTETALHQLGDFAGDFLESAIDLDFDDLPAWPTLDLDLDLADADGFPGVHAQFEFDGLELYLELDLQLSAGATYTLDLFTSQGPAGFAIPGLEAGALFKVSLVLIAQAEINIGSGIHIKLDDGLALELELFNKNVSGITLPGAQVEFLPVTIDGHGSIQALLQLQASVGFEISSLDTPSALDLPKFSAGVGAEVFAYVADFLFTVDATTDDDAECAAEAVAEYTLAVGAAAGATIAVDEYQWGPAPTTTVPVFYTTLASLCAGPKTAAATPSPSPRLLEARQEDSELETTTISTTITNTLVSCASTGLINCPVNLQRTTTVEHEMTTVLTVEDGVDPTFPASTFGTLTAAIPFGENVRTVGATSGTPVSYTPPPATPSSTAGTDDTEESDDGDDSNRNPLIIGLSVGLGVPAVIAIVFALWWFFVRRRRYSPVSPETTK</sequence>
<keyword evidence="2" id="KW-0472">Membrane</keyword>
<keyword evidence="3" id="KW-0732">Signal</keyword>
<keyword evidence="2" id="KW-0812">Transmembrane</keyword>
<feature type="transmembrane region" description="Helical" evidence="2">
    <location>
        <begin position="529"/>
        <end position="553"/>
    </location>
</feature>
<dbReference type="EMBL" id="JBFXLQ010000026">
    <property type="protein sequence ID" value="KAL2866222.1"/>
    <property type="molecule type" value="Genomic_DNA"/>
</dbReference>
<feature type="domain" description="Mid2" evidence="4">
    <location>
        <begin position="499"/>
        <end position="558"/>
    </location>
</feature>
<organism evidence="5 6">
    <name type="scientific">Aspergillus lucknowensis</name>
    <dbReference type="NCBI Taxonomy" id="176173"/>
    <lineage>
        <taxon>Eukaryota</taxon>
        <taxon>Fungi</taxon>
        <taxon>Dikarya</taxon>
        <taxon>Ascomycota</taxon>
        <taxon>Pezizomycotina</taxon>
        <taxon>Eurotiomycetes</taxon>
        <taxon>Eurotiomycetidae</taxon>
        <taxon>Eurotiales</taxon>
        <taxon>Aspergillaceae</taxon>
        <taxon>Aspergillus</taxon>
        <taxon>Aspergillus subgen. Nidulantes</taxon>
    </lineage>
</organism>
<reference evidence="5 6" key="1">
    <citation type="submission" date="2024-07" db="EMBL/GenBank/DDBJ databases">
        <title>Section-level genome sequencing and comparative genomics of Aspergillus sections Usti and Cavernicolus.</title>
        <authorList>
            <consortium name="Lawrence Berkeley National Laboratory"/>
            <person name="Nybo J.L."/>
            <person name="Vesth T.C."/>
            <person name="Theobald S."/>
            <person name="Frisvad J.C."/>
            <person name="Larsen T.O."/>
            <person name="Kjaerboelling I."/>
            <person name="Rothschild-Mancinelli K."/>
            <person name="Lyhne E.K."/>
            <person name="Kogle M.E."/>
            <person name="Barry K."/>
            <person name="Clum A."/>
            <person name="Na H."/>
            <person name="Ledsgaard L."/>
            <person name="Lin J."/>
            <person name="Lipzen A."/>
            <person name="Kuo A."/>
            <person name="Riley R."/>
            <person name="Mondo S."/>
            <person name="Labutti K."/>
            <person name="Haridas S."/>
            <person name="Pangalinan J."/>
            <person name="Salamov A.A."/>
            <person name="Simmons B.A."/>
            <person name="Magnuson J.K."/>
            <person name="Chen J."/>
            <person name="Drula E."/>
            <person name="Henrissat B."/>
            <person name="Wiebenga A."/>
            <person name="Lubbers R.J."/>
            <person name="Gomes A.C."/>
            <person name="Macurrencykelacurrency M.R."/>
            <person name="Stajich J."/>
            <person name="Grigoriev I.V."/>
            <person name="Mortensen U.H."/>
            <person name="De Vries R.P."/>
            <person name="Baker S.E."/>
            <person name="Andersen M.R."/>
        </authorList>
    </citation>
    <scope>NUCLEOTIDE SEQUENCE [LARGE SCALE GENOMIC DNA]</scope>
    <source>
        <strain evidence="5 6">CBS 449.75</strain>
    </source>
</reference>
<feature type="region of interest" description="Disordered" evidence="1">
    <location>
        <begin position="491"/>
        <end position="526"/>
    </location>
</feature>
<dbReference type="RefSeq" id="XP_070885201.1">
    <property type="nucleotide sequence ID" value="XM_071024661.1"/>
</dbReference>
<evidence type="ECO:0000256" key="1">
    <source>
        <dbReference type="SAM" id="MobiDB-lite"/>
    </source>
</evidence>
<evidence type="ECO:0000313" key="6">
    <source>
        <dbReference type="Proteomes" id="UP001610432"/>
    </source>
</evidence>
<feature type="signal peptide" evidence="3">
    <location>
        <begin position="1"/>
        <end position="18"/>
    </location>
</feature>